<feature type="signal peptide" evidence="15">
    <location>
        <begin position="1"/>
        <end position="22"/>
    </location>
</feature>
<dbReference type="NCBIfam" id="TIGR02797">
    <property type="entry name" value="exbB"/>
    <property type="match status" value="1"/>
</dbReference>
<evidence type="ECO:0000256" key="13">
    <source>
        <dbReference type="SAM" id="MobiDB-lite"/>
    </source>
</evidence>
<keyword evidence="15" id="KW-0732">Signal</keyword>
<evidence type="ECO:0000256" key="8">
    <source>
        <dbReference type="ARBA" id="ARBA00022927"/>
    </source>
</evidence>
<feature type="transmembrane region" description="Helical" evidence="14">
    <location>
        <begin position="118"/>
        <end position="140"/>
    </location>
</feature>
<dbReference type="GO" id="GO:0017038">
    <property type="term" value="P:protein import"/>
    <property type="evidence" value="ECO:0007669"/>
    <property type="project" value="TreeGrafter"/>
</dbReference>
<gene>
    <name evidence="17" type="primary">exbB</name>
    <name evidence="17" type="ORF">P0Y65_15905</name>
</gene>
<evidence type="ECO:0000256" key="15">
    <source>
        <dbReference type="SAM" id="SignalP"/>
    </source>
</evidence>
<evidence type="ECO:0000256" key="9">
    <source>
        <dbReference type="ARBA" id="ARBA00022989"/>
    </source>
</evidence>
<evidence type="ECO:0000256" key="5">
    <source>
        <dbReference type="ARBA" id="ARBA00022475"/>
    </source>
</evidence>
<evidence type="ECO:0000256" key="4">
    <source>
        <dbReference type="ARBA" id="ARBA00022448"/>
    </source>
</evidence>
<proteinExistence type="inferred from homology"/>
<evidence type="ECO:0000256" key="2">
    <source>
        <dbReference type="ARBA" id="ARBA00011471"/>
    </source>
</evidence>
<comment type="similarity">
    <text evidence="12">Belongs to the exbB/tolQ family.</text>
</comment>
<comment type="subunit">
    <text evidence="2">The accessory proteins ExbB and ExbD seem to form a complex with TonB.</text>
</comment>
<evidence type="ECO:0000256" key="14">
    <source>
        <dbReference type="SAM" id="Phobius"/>
    </source>
</evidence>
<keyword evidence="4 12" id="KW-0813">Transport</keyword>
<dbReference type="Pfam" id="PF01618">
    <property type="entry name" value="MotA_ExbB"/>
    <property type="match status" value="1"/>
</dbReference>
<keyword evidence="5" id="KW-1003">Cell membrane</keyword>
<dbReference type="PANTHER" id="PTHR30625">
    <property type="entry name" value="PROTEIN TOLQ"/>
    <property type="match status" value="1"/>
</dbReference>
<evidence type="ECO:0000256" key="1">
    <source>
        <dbReference type="ARBA" id="ARBA00004429"/>
    </source>
</evidence>
<dbReference type="PANTHER" id="PTHR30625:SF16">
    <property type="entry name" value="BIOPOLYMER TRANSPORT PROTEIN EXBB"/>
    <property type="match status" value="1"/>
</dbReference>
<evidence type="ECO:0000256" key="12">
    <source>
        <dbReference type="RuleBase" id="RU004057"/>
    </source>
</evidence>
<feature type="chain" id="PRO_5042474846" description="Biopolymer transport protein ExbB" evidence="15">
    <location>
        <begin position="23"/>
        <end position="339"/>
    </location>
</feature>
<keyword evidence="6" id="KW-0997">Cell inner membrane</keyword>
<name>A0AAJ5VT38_9HYPH</name>
<dbReference type="AlphaFoldDB" id="A0AAJ5VT38"/>
<evidence type="ECO:0000313" key="18">
    <source>
        <dbReference type="Proteomes" id="UP001217476"/>
    </source>
</evidence>
<protein>
    <recommendedName>
        <fullName evidence="3">Biopolymer transport protein ExbB</fullName>
    </recommendedName>
</protein>
<keyword evidence="7 14" id="KW-0812">Transmembrane</keyword>
<dbReference type="InterPro" id="IPR002898">
    <property type="entry name" value="MotA_ExbB_proton_chnl"/>
</dbReference>
<dbReference type="GO" id="GO:0022857">
    <property type="term" value="F:transmembrane transporter activity"/>
    <property type="evidence" value="ECO:0007669"/>
    <property type="project" value="InterPro"/>
</dbReference>
<dbReference type="InterPro" id="IPR014164">
    <property type="entry name" value="TonB_ExbB_1"/>
</dbReference>
<keyword evidence="9 14" id="KW-1133">Transmembrane helix</keyword>
<dbReference type="InterPro" id="IPR050790">
    <property type="entry name" value="ExbB/TolQ_transport"/>
</dbReference>
<dbReference type="Proteomes" id="UP001217476">
    <property type="component" value="Chromosome"/>
</dbReference>
<organism evidence="17 18">
    <name type="scientific">Candidatus Devosia phytovorans</name>
    <dbReference type="NCBI Taxonomy" id="3121372"/>
    <lineage>
        <taxon>Bacteria</taxon>
        <taxon>Pseudomonadati</taxon>
        <taxon>Pseudomonadota</taxon>
        <taxon>Alphaproteobacteria</taxon>
        <taxon>Hyphomicrobiales</taxon>
        <taxon>Devosiaceae</taxon>
        <taxon>Devosia</taxon>
    </lineage>
</organism>
<sequence>MKTASFLIPLLATFALALPVTAQQTDAPAPSAPIAEPDVAAPPAEPETPETTGVPTPQPTANETPAPAIVPAPTETIVPAPAPAVAPPTAETDPAAEAAAAEAVADHSPWGMFMAADIVVKTVMAGLALASVITWTIWLAKSLEIWGAKTRLKRALRVLQQSTSLEAAAEALRRRKGAGIRLLQAAQQEVARAEKVIDYADNSGLKDRVASRLGRIELAVSRKLNRGTGVLASIGSVSPFVGLFGTVWGIMNSFVSIAAAKTSSLAVVAPGIAEALLATAIGLVAAIPAVIIYNAFARSISGYKNLLGDASAAIERLVSSDLDHRYVARKHPHAFQAAE</sequence>
<keyword evidence="8 12" id="KW-0653">Protein transport</keyword>
<keyword evidence="10 14" id="KW-0472">Membrane</keyword>
<evidence type="ECO:0000256" key="7">
    <source>
        <dbReference type="ARBA" id="ARBA00022692"/>
    </source>
</evidence>
<reference evidence="17" key="1">
    <citation type="submission" date="2023-03" db="EMBL/GenBank/DDBJ databases">
        <title>Andean soil-derived lignocellulolytic bacterial consortium as a source of novel taxa and putative plastic-active enzymes.</title>
        <authorList>
            <person name="Diaz-Garcia L."/>
            <person name="Chuvochina M."/>
            <person name="Feuerriegel G."/>
            <person name="Bunk B."/>
            <person name="Sproer C."/>
            <person name="Streit W.R."/>
            <person name="Rodriguez L.M."/>
            <person name="Overmann J."/>
            <person name="Jimenez D.J."/>
        </authorList>
    </citation>
    <scope>NUCLEOTIDE SEQUENCE</scope>
    <source>
        <strain evidence="17">MAG 4196</strain>
    </source>
</reference>
<feature type="transmembrane region" description="Helical" evidence="14">
    <location>
        <begin position="230"/>
        <end position="251"/>
    </location>
</feature>
<dbReference type="EMBL" id="CP119312">
    <property type="protein sequence ID" value="WEK03661.1"/>
    <property type="molecule type" value="Genomic_DNA"/>
</dbReference>
<evidence type="ECO:0000256" key="6">
    <source>
        <dbReference type="ARBA" id="ARBA00022519"/>
    </source>
</evidence>
<evidence type="ECO:0000256" key="3">
    <source>
        <dbReference type="ARBA" id="ARBA00022093"/>
    </source>
</evidence>
<feature type="compositionally biased region" description="Low complexity" evidence="13">
    <location>
        <begin position="32"/>
        <end position="42"/>
    </location>
</feature>
<feature type="region of interest" description="Disordered" evidence="13">
    <location>
        <begin position="26"/>
        <end position="68"/>
    </location>
</feature>
<evidence type="ECO:0000259" key="16">
    <source>
        <dbReference type="Pfam" id="PF01618"/>
    </source>
</evidence>
<dbReference type="GO" id="GO:0005886">
    <property type="term" value="C:plasma membrane"/>
    <property type="evidence" value="ECO:0007669"/>
    <property type="project" value="UniProtKB-SubCell"/>
</dbReference>
<evidence type="ECO:0000256" key="11">
    <source>
        <dbReference type="ARBA" id="ARBA00024816"/>
    </source>
</evidence>
<accession>A0AAJ5VT38</accession>
<comment type="function">
    <text evidence="11">Involved in the TonB-dependent energy-dependent transport of various receptor-bound substrates. Protects ExbD from proteolytic degradation and functionally stabilizes TonB.</text>
</comment>
<comment type="subcellular location">
    <subcellularLocation>
        <location evidence="1">Cell inner membrane</location>
        <topology evidence="1">Multi-pass membrane protein</topology>
    </subcellularLocation>
    <subcellularLocation>
        <location evidence="12">Membrane</location>
        <topology evidence="12">Multi-pass membrane protein</topology>
    </subcellularLocation>
</comment>
<evidence type="ECO:0000313" key="17">
    <source>
        <dbReference type="EMBL" id="WEK03661.1"/>
    </source>
</evidence>
<feature type="transmembrane region" description="Helical" evidence="14">
    <location>
        <begin position="271"/>
        <end position="296"/>
    </location>
</feature>
<feature type="domain" description="MotA/TolQ/ExbB proton channel" evidence="16">
    <location>
        <begin position="197"/>
        <end position="301"/>
    </location>
</feature>
<evidence type="ECO:0000256" key="10">
    <source>
        <dbReference type="ARBA" id="ARBA00023136"/>
    </source>
</evidence>